<keyword evidence="7" id="KW-0805">Transcription regulation</keyword>
<keyword evidence="17" id="KW-1185">Reference proteome</keyword>
<comment type="caution">
    <text evidence="16">The sequence shown here is derived from an EMBL/GenBank/DDBJ whole genome shotgun (WGS) entry which is preliminary data.</text>
</comment>
<dbReference type="Pfam" id="PF03931">
    <property type="entry name" value="Skp1_POZ"/>
    <property type="match status" value="1"/>
</dbReference>
<evidence type="ECO:0000313" key="17">
    <source>
        <dbReference type="Proteomes" id="UP001175271"/>
    </source>
</evidence>
<dbReference type="PROSITE" id="PS50888">
    <property type="entry name" value="BHLH"/>
    <property type="match status" value="1"/>
</dbReference>
<dbReference type="InterPro" id="IPR011333">
    <property type="entry name" value="SKP1/BTB/POZ_sf"/>
</dbReference>
<evidence type="ECO:0000256" key="6">
    <source>
        <dbReference type="ARBA" id="ARBA00022989"/>
    </source>
</evidence>
<feature type="transmembrane region" description="Helical" evidence="14">
    <location>
        <begin position="652"/>
        <end position="671"/>
    </location>
</feature>
<evidence type="ECO:0000256" key="5">
    <source>
        <dbReference type="ARBA" id="ARBA00022824"/>
    </source>
</evidence>
<dbReference type="SUPFAM" id="SSF54695">
    <property type="entry name" value="POZ domain"/>
    <property type="match status" value="1"/>
</dbReference>
<keyword evidence="6 14" id="KW-1133">Transmembrane helix</keyword>
<dbReference type="InterPro" id="IPR001232">
    <property type="entry name" value="SKP1-like"/>
</dbReference>
<evidence type="ECO:0000256" key="14">
    <source>
        <dbReference type="SAM" id="Phobius"/>
    </source>
</evidence>
<keyword evidence="12" id="KW-0175">Coiled coil</keyword>
<dbReference type="GO" id="GO:0005789">
    <property type="term" value="C:endoplasmic reticulum membrane"/>
    <property type="evidence" value="ECO:0007669"/>
    <property type="project" value="UniProtKB-SubCell"/>
</dbReference>
<comment type="subcellular location">
    <subcellularLocation>
        <location evidence="2">Endoplasmic reticulum membrane</location>
        <topology evidence="2">Multi-pass membrane protein</topology>
    </subcellularLocation>
    <subcellularLocation>
        <location evidence="1">Nucleus</location>
    </subcellularLocation>
</comment>
<dbReference type="InterPro" id="IPR036296">
    <property type="entry name" value="SKP1-like_dim_sf"/>
</dbReference>
<evidence type="ECO:0000256" key="2">
    <source>
        <dbReference type="ARBA" id="ARBA00004477"/>
    </source>
</evidence>
<dbReference type="InterPro" id="IPR011598">
    <property type="entry name" value="bHLH_dom"/>
</dbReference>
<dbReference type="GO" id="GO:0000981">
    <property type="term" value="F:DNA-binding transcription factor activity, RNA polymerase II-specific"/>
    <property type="evidence" value="ECO:0007669"/>
    <property type="project" value="TreeGrafter"/>
</dbReference>
<evidence type="ECO:0000256" key="8">
    <source>
        <dbReference type="ARBA" id="ARBA00023125"/>
    </source>
</evidence>
<name>A0AA39I3B8_9BILA</name>
<keyword evidence="5" id="KW-0256">Endoplasmic reticulum</keyword>
<feature type="domain" description="BHLH" evidence="15">
    <location>
        <begin position="463"/>
        <end position="513"/>
    </location>
</feature>
<dbReference type="SUPFAM" id="SSF81382">
    <property type="entry name" value="Skp1 dimerisation domain-like"/>
    <property type="match status" value="1"/>
</dbReference>
<dbReference type="Gene3D" id="3.30.710.10">
    <property type="entry name" value="Potassium Channel Kv1.1, Chain A"/>
    <property type="match status" value="1"/>
</dbReference>
<dbReference type="InterPro" id="IPR016073">
    <property type="entry name" value="Skp1_comp_POZ"/>
</dbReference>
<protein>
    <recommendedName>
        <fullName evidence="15">BHLH domain-containing protein</fullName>
    </recommendedName>
</protein>
<dbReference type="InterPro" id="IPR036638">
    <property type="entry name" value="HLH_DNA-bd_sf"/>
</dbReference>
<dbReference type="GO" id="GO:0006511">
    <property type="term" value="P:ubiquitin-dependent protein catabolic process"/>
    <property type="evidence" value="ECO:0007669"/>
    <property type="project" value="InterPro"/>
</dbReference>
<dbReference type="CDD" id="cd11394">
    <property type="entry name" value="bHLHzip_SREBP"/>
    <property type="match status" value="1"/>
</dbReference>
<dbReference type="SMART" id="SM00353">
    <property type="entry name" value="HLH"/>
    <property type="match status" value="1"/>
</dbReference>
<feature type="region of interest" description="Disordered" evidence="13">
    <location>
        <begin position="367"/>
        <end position="398"/>
    </location>
</feature>
<feature type="region of interest" description="Disordered" evidence="13">
    <location>
        <begin position="553"/>
        <end position="585"/>
    </location>
</feature>
<evidence type="ECO:0000259" key="15">
    <source>
        <dbReference type="PROSITE" id="PS50888"/>
    </source>
</evidence>
<dbReference type="PANTHER" id="PTHR46062">
    <property type="entry name" value="STEROL REGULATORY ELEMENT-BINDING PROTEIN"/>
    <property type="match status" value="1"/>
</dbReference>
<dbReference type="GO" id="GO:0000978">
    <property type="term" value="F:RNA polymerase II cis-regulatory region sequence-specific DNA binding"/>
    <property type="evidence" value="ECO:0007669"/>
    <property type="project" value="TreeGrafter"/>
</dbReference>
<evidence type="ECO:0000256" key="11">
    <source>
        <dbReference type="ARBA" id="ARBA00023242"/>
    </source>
</evidence>
<dbReference type="GO" id="GO:0046983">
    <property type="term" value="F:protein dimerization activity"/>
    <property type="evidence" value="ECO:0007669"/>
    <property type="project" value="InterPro"/>
</dbReference>
<evidence type="ECO:0000256" key="12">
    <source>
        <dbReference type="SAM" id="Coils"/>
    </source>
</evidence>
<evidence type="ECO:0000256" key="10">
    <source>
        <dbReference type="ARBA" id="ARBA00023163"/>
    </source>
</evidence>
<keyword evidence="8" id="KW-0238">DNA-binding</keyword>
<evidence type="ECO:0000313" key="16">
    <source>
        <dbReference type="EMBL" id="KAK0417053.1"/>
    </source>
</evidence>
<sequence length="1355" mass="151247">MDPEDRRRPPGRLGPPSAGWRPEKWTSEEPLAGGSPSPSPAGRAPCEGTVVPKEEAEKQLVEFRFWSRMTLQRCFLCAHHSRPAPRASSERRPHGRCPKMEFPMANVLLNDPFLSLDTDLDDLSEVIRNQPPQGQMEQAVQMMMWEPSPAQPHPHALPPTPNPQQNLLVVNEFGQQQFVVKSESPDAVFYQKEIGSIVSQLRSPEDNAMLVEYAPQQQPRNGAIVSYDYGGGTEPTQSHHSSPRMAPPTLAMGQQSSASSGYPSPPMDPQTTHYFPMQHYSPVAQTSYFNSAYEAAAQVGVSPEGTLTAPRFQSSHGAPPQQQHAHLHPPRVFGAARDQGDRVREALNTKEELLRMLLQMSPEQLERLKQNPAEPPTVSLTEERQRRPSGNPKMAPPMALTETLKRKESRVSLASGGYSDAGSSPLVSPSYDGAAIPDWGAGDDSDAEMEPASGGLRKGPKVERRTAHNLIEKKYRSSINDRIQVLKVMVAGDDAKLSKSVTLRKAIDTISSLRAQNADLRREVEKLRAALKVAGIEPPPHEESEARRLLKSLGSESPGSSLSNSPDSSPTHVSHLKMLKAPKPAPKGDKTRVTLFALMFMVLVYNPFTFLVATGAGASGASTNFPRRTLSDPFEMDPEPEFWWQEAVIRPLFVWSINVVVIICVLTRLLVYGEPVTDAKSPSWTEFVDLKREASTGVLRGNYKEAQRQLQEALQILNRPMPCAGIDELVSILWQVIRHVLNSIWIGRWFARRRRSPAHSVSVVCRSHAATALLYHQLHQLHMIGVDDESGRFTGLYLALCAVNLAESAGISPEGVTHGQRADIYINLALRIRACLPRYPGSILVAYFMKRAKRHAGKETDEATVRGMQWLFHPVAQRFLADADNVASLLTCSKHLNHFPFSTNYLSVKPVDRLTSAFKMHLLWSLAAELQSSELSNLAKFVEISHLLLNVSTHYSTVARSAPRDVSVAEWDSPMNLQGDDLCSWWTHVTTCALYWKYGDTQRAQKHYAVVRKCPAQLLKNNLALAVGHAFCSRKLFNEDREKKDFSKVVWIHVRSAAEQLQKIGGASGAPPSHAASHINKLMLSASYEWILVSLVELWQSELDDRMPYWEQTTAPPLKNLYRDLYRQYRAMAHANVASRSKMAVFEITSRMINGANPLTTWRTLLKMTRGRKSFSTSSTLSCASQGPHSDPEPTTVSLLHWDMYRLESSDKQILEISEEAIRQSITLNAMVEGTGLDKETVIPLESIDSATAKKVVEWCEKHKTDPLAEPEVNEAGPKPSPPPFDMPRWDREFLGKDALSIPEMARLVTAANYLEIPWLYKFCCKRIFTDYIRDRSVEQLRAMLEPREADASSS</sequence>
<dbReference type="PANTHER" id="PTHR46062:SF1">
    <property type="entry name" value="LP12374P"/>
    <property type="match status" value="1"/>
</dbReference>
<dbReference type="CDD" id="cd18322">
    <property type="entry name" value="BTB_POZ_SKP1"/>
    <property type="match status" value="1"/>
</dbReference>
<keyword evidence="9 14" id="KW-0472">Membrane</keyword>
<reference evidence="16" key="1">
    <citation type="submission" date="2023-06" db="EMBL/GenBank/DDBJ databases">
        <title>Genomic analysis of the entomopathogenic nematode Steinernema hermaphroditum.</title>
        <authorList>
            <person name="Schwarz E.M."/>
            <person name="Heppert J.K."/>
            <person name="Baniya A."/>
            <person name="Schwartz H.T."/>
            <person name="Tan C.-H."/>
            <person name="Antoshechkin I."/>
            <person name="Sternberg P.W."/>
            <person name="Goodrich-Blair H."/>
            <person name="Dillman A.R."/>
        </authorList>
    </citation>
    <scope>NUCLEOTIDE SEQUENCE</scope>
    <source>
        <strain evidence="16">PS9179</strain>
        <tissue evidence="16">Whole animal</tissue>
    </source>
</reference>
<dbReference type="Pfam" id="PF00010">
    <property type="entry name" value="HLH"/>
    <property type="match status" value="1"/>
</dbReference>
<feature type="compositionally biased region" description="Low complexity" evidence="13">
    <location>
        <begin position="30"/>
        <end position="45"/>
    </location>
</feature>
<dbReference type="EMBL" id="JAUCMV010000002">
    <property type="protein sequence ID" value="KAK0417053.1"/>
    <property type="molecule type" value="Genomic_DNA"/>
</dbReference>
<evidence type="ECO:0000256" key="13">
    <source>
        <dbReference type="SAM" id="MobiDB-lite"/>
    </source>
</evidence>
<evidence type="ECO:0000256" key="1">
    <source>
        <dbReference type="ARBA" id="ARBA00004123"/>
    </source>
</evidence>
<accession>A0AA39I3B8</accession>
<feature type="compositionally biased region" description="Low complexity" evidence="13">
    <location>
        <begin position="553"/>
        <end position="570"/>
    </location>
</feature>
<evidence type="ECO:0000256" key="9">
    <source>
        <dbReference type="ARBA" id="ARBA00023136"/>
    </source>
</evidence>
<feature type="region of interest" description="Disordered" evidence="13">
    <location>
        <begin position="221"/>
        <end position="274"/>
    </location>
</feature>
<feature type="compositionally biased region" description="Polar residues" evidence="13">
    <location>
        <begin position="252"/>
        <end position="262"/>
    </location>
</feature>
<keyword evidence="10" id="KW-0804">Transcription</keyword>
<feature type="region of interest" description="Disordered" evidence="13">
    <location>
        <begin position="414"/>
        <end position="461"/>
    </location>
</feature>
<keyword evidence="11" id="KW-0539">Nucleus</keyword>
<gene>
    <name evidence="16" type="ORF">QR680_012809</name>
</gene>
<dbReference type="SMART" id="SM00512">
    <property type="entry name" value="Skp1"/>
    <property type="match status" value="1"/>
</dbReference>
<evidence type="ECO:0000256" key="3">
    <source>
        <dbReference type="ARBA" id="ARBA00009993"/>
    </source>
</evidence>
<organism evidence="16 17">
    <name type="scientific">Steinernema hermaphroditum</name>
    <dbReference type="NCBI Taxonomy" id="289476"/>
    <lineage>
        <taxon>Eukaryota</taxon>
        <taxon>Metazoa</taxon>
        <taxon>Ecdysozoa</taxon>
        <taxon>Nematoda</taxon>
        <taxon>Chromadorea</taxon>
        <taxon>Rhabditida</taxon>
        <taxon>Tylenchina</taxon>
        <taxon>Panagrolaimomorpha</taxon>
        <taxon>Strongyloidoidea</taxon>
        <taxon>Steinernematidae</taxon>
        <taxon>Steinernema</taxon>
    </lineage>
</organism>
<keyword evidence="4 14" id="KW-0812">Transmembrane</keyword>
<feature type="region of interest" description="Disordered" evidence="13">
    <location>
        <begin position="1"/>
        <end position="49"/>
    </location>
</feature>
<feature type="transmembrane region" description="Helical" evidence="14">
    <location>
        <begin position="593"/>
        <end position="618"/>
    </location>
</feature>
<dbReference type="Proteomes" id="UP001175271">
    <property type="component" value="Unassembled WGS sequence"/>
</dbReference>
<proteinExistence type="inferred from homology"/>
<dbReference type="Gene3D" id="4.10.280.10">
    <property type="entry name" value="Helix-loop-helix DNA-binding domain"/>
    <property type="match status" value="1"/>
</dbReference>
<comment type="similarity">
    <text evidence="3">Belongs to the SKP1 family.</text>
</comment>
<evidence type="ECO:0000256" key="4">
    <source>
        <dbReference type="ARBA" id="ARBA00022692"/>
    </source>
</evidence>
<feature type="region of interest" description="Disordered" evidence="13">
    <location>
        <begin position="306"/>
        <end position="326"/>
    </location>
</feature>
<feature type="coiled-coil region" evidence="12">
    <location>
        <begin position="503"/>
        <end position="537"/>
    </location>
</feature>
<evidence type="ECO:0000256" key="7">
    <source>
        <dbReference type="ARBA" id="ARBA00023015"/>
    </source>
</evidence>
<dbReference type="GO" id="GO:0005634">
    <property type="term" value="C:nucleus"/>
    <property type="evidence" value="ECO:0007669"/>
    <property type="project" value="UniProtKB-SubCell"/>
</dbReference>
<dbReference type="SUPFAM" id="SSF47459">
    <property type="entry name" value="HLH, helix-loop-helix DNA-binding domain"/>
    <property type="match status" value="1"/>
</dbReference>